<dbReference type="VEuPathDB" id="FungiDB:HMPREF1541_06732"/>
<dbReference type="Pfam" id="PF00106">
    <property type="entry name" value="adh_short"/>
    <property type="match status" value="1"/>
</dbReference>
<organism evidence="3 4">
    <name type="scientific">Cyphellophora europaea (strain CBS 101466)</name>
    <name type="common">Phialophora europaea</name>
    <dbReference type="NCBI Taxonomy" id="1220924"/>
    <lineage>
        <taxon>Eukaryota</taxon>
        <taxon>Fungi</taxon>
        <taxon>Dikarya</taxon>
        <taxon>Ascomycota</taxon>
        <taxon>Pezizomycotina</taxon>
        <taxon>Eurotiomycetes</taxon>
        <taxon>Chaetothyriomycetidae</taxon>
        <taxon>Chaetothyriales</taxon>
        <taxon>Cyphellophoraceae</taxon>
        <taxon>Cyphellophora</taxon>
    </lineage>
</organism>
<evidence type="ECO:0000256" key="2">
    <source>
        <dbReference type="RuleBase" id="RU000363"/>
    </source>
</evidence>
<dbReference type="InterPro" id="IPR002347">
    <property type="entry name" value="SDR_fam"/>
</dbReference>
<evidence type="ECO:0008006" key="5">
    <source>
        <dbReference type="Google" id="ProtNLM"/>
    </source>
</evidence>
<dbReference type="GO" id="GO:0016491">
    <property type="term" value="F:oxidoreductase activity"/>
    <property type="evidence" value="ECO:0007669"/>
    <property type="project" value="TreeGrafter"/>
</dbReference>
<dbReference type="InParanoid" id="W2RQU3"/>
<dbReference type="GeneID" id="19974071"/>
<gene>
    <name evidence="3" type="ORF">HMPREF1541_06732</name>
</gene>
<comment type="similarity">
    <text evidence="1 2">Belongs to the short-chain dehydrogenases/reductases (SDR) family.</text>
</comment>
<dbReference type="SUPFAM" id="SSF51735">
    <property type="entry name" value="NAD(P)-binding Rossmann-fold domains"/>
    <property type="match status" value="1"/>
</dbReference>
<dbReference type="InterPro" id="IPR036291">
    <property type="entry name" value="NAD(P)-bd_dom_sf"/>
</dbReference>
<dbReference type="HOGENOM" id="CLU_1008379_0_0_1"/>
<evidence type="ECO:0000313" key="3">
    <source>
        <dbReference type="EMBL" id="ETN38695.1"/>
    </source>
</evidence>
<proteinExistence type="inferred from homology"/>
<accession>W2RQU3</accession>
<dbReference type="GO" id="GO:0005737">
    <property type="term" value="C:cytoplasm"/>
    <property type="evidence" value="ECO:0007669"/>
    <property type="project" value="TreeGrafter"/>
</dbReference>
<dbReference type="eggNOG" id="KOG1611">
    <property type="taxonomic scope" value="Eukaryota"/>
</dbReference>
<name>W2RQU3_CYPE1</name>
<dbReference type="Gene3D" id="3.40.50.720">
    <property type="entry name" value="NAD(P)-binding Rossmann-like Domain"/>
    <property type="match status" value="1"/>
</dbReference>
<dbReference type="EMBL" id="KB822722">
    <property type="protein sequence ID" value="ETN38695.1"/>
    <property type="molecule type" value="Genomic_DNA"/>
</dbReference>
<evidence type="ECO:0000256" key="1">
    <source>
        <dbReference type="ARBA" id="ARBA00006484"/>
    </source>
</evidence>
<dbReference type="OrthoDB" id="7289984at2759"/>
<sequence length="276" mass="29558">MPPLTVLVIGRGANRGIGFELARKLTVNGHQVFGTYRPVTRDDPTVQQLKAYKIPTFEVDLTDEDSIMRLAEDYATHPRGGALDVLINCAGIYFPLSDRPFQAFTADDLLEHFKVNTIGPFLTSKHLTRSLRGSPWGGRILNISSDAASIADNTGGNLPYRLSKTALNQLTATIAAEGTRPSLFEDGYSSLEAAVGGVVGAGNIANGGGGAGALTAISVHPGHTGFWKRDDLERCVDGVAALVERLCDGDDGRKGGRGRELEAGAFYRWDGKKLSW</sequence>
<dbReference type="PRINTS" id="PR00080">
    <property type="entry name" value="SDRFAMILY"/>
</dbReference>
<dbReference type="RefSeq" id="XP_008719284.1">
    <property type="nucleotide sequence ID" value="XM_008721062.1"/>
</dbReference>
<reference evidence="3 4" key="1">
    <citation type="submission" date="2013-03" db="EMBL/GenBank/DDBJ databases">
        <title>The Genome Sequence of Phialophora europaea CBS 101466.</title>
        <authorList>
            <consortium name="The Broad Institute Genomics Platform"/>
            <person name="Cuomo C."/>
            <person name="de Hoog S."/>
            <person name="Gorbushina A."/>
            <person name="Walker B."/>
            <person name="Young S.K."/>
            <person name="Zeng Q."/>
            <person name="Gargeya S."/>
            <person name="Fitzgerald M."/>
            <person name="Haas B."/>
            <person name="Abouelleil A."/>
            <person name="Allen A.W."/>
            <person name="Alvarado L."/>
            <person name="Arachchi H.M."/>
            <person name="Berlin A.M."/>
            <person name="Chapman S.B."/>
            <person name="Gainer-Dewar J."/>
            <person name="Goldberg J."/>
            <person name="Griggs A."/>
            <person name="Gujja S."/>
            <person name="Hansen M."/>
            <person name="Howarth C."/>
            <person name="Imamovic A."/>
            <person name="Ireland A."/>
            <person name="Larimer J."/>
            <person name="McCowan C."/>
            <person name="Murphy C."/>
            <person name="Pearson M."/>
            <person name="Poon T.W."/>
            <person name="Priest M."/>
            <person name="Roberts A."/>
            <person name="Saif S."/>
            <person name="Shea T."/>
            <person name="Sisk P."/>
            <person name="Sykes S."/>
            <person name="Wortman J."/>
            <person name="Nusbaum C."/>
            <person name="Birren B."/>
        </authorList>
    </citation>
    <scope>NUCLEOTIDE SEQUENCE [LARGE SCALE GENOMIC DNA]</scope>
    <source>
        <strain evidence="3 4">CBS 101466</strain>
    </source>
</reference>
<dbReference type="PANTHER" id="PTHR43544:SF12">
    <property type="entry name" value="NAD(P)-BINDING ROSSMANN-FOLD SUPERFAMILY PROTEIN"/>
    <property type="match status" value="1"/>
</dbReference>
<dbReference type="AlphaFoldDB" id="W2RQU3"/>
<dbReference type="PRINTS" id="PR00081">
    <property type="entry name" value="GDHRDH"/>
</dbReference>
<evidence type="ECO:0000313" key="4">
    <source>
        <dbReference type="Proteomes" id="UP000030752"/>
    </source>
</evidence>
<keyword evidence="4" id="KW-1185">Reference proteome</keyword>
<dbReference type="PANTHER" id="PTHR43544">
    <property type="entry name" value="SHORT-CHAIN DEHYDROGENASE/REDUCTASE"/>
    <property type="match status" value="1"/>
</dbReference>
<protein>
    <recommendedName>
        <fullName evidence="5">NAD(P)-binding protein</fullName>
    </recommendedName>
</protein>
<dbReference type="Proteomes" id="UP000030752">
    <property type="component" value="Unassembled WGS sequence"/>
</dbReference>
<dbReference type="InterPro" id="IPR051468">
    <property type="entry name" value="Fungal_SecMetab_SDRs"/>
</dbReference>